<dbReference type="RefSeq" id="WP_176064813.1">
    <property type="nucleotide sequence ID" value="NZ_BJTG01000004.1"/>
</dbReference>
<evidence type="ECO:0000256" key="6">
    <source>
        <dbReference type="ARBA" id="ARBA00022801"/>
    </source>
</evidence>
<keyword evidence="15" id="KW-1185">Reference proteome</keyword>
<evidence type="ECO:0000256" key="7">
    <source>
        <dbReference type="ARBA" id="ARBA00022833"/>
    </source>
</evidence>
<evidence type="ECO:0000256" key="12">
    <source>
        <dbReference type="SAM" id="Phobius"/>
    </source>
</evidence>
<dbReference type="InterPro" id="IPR045584">
    <property type="entry name" value="Pilin-like"/>
</dbReference>
<dbReference type="PANTHER" id="PTHR43221:SF1">
    <property type="entry name" value="PROTEASE HTPX"/>
    <property type="match status" value="1"/>
</dbReference>
<keyword evidence="10 12" id="KW-0472">Membrane</keyword>
<dbReference type="SUPFAM" id="SSF54523">
    <property type="entry name" value="Pili subunits"/>
    <property type="match status" value="1"/>
</dbReference>
<dbReference type="EMBL" id="BJTG01000004">
    <property type="protein sequence ID" value="GEJ57356.1"/>
    <property type="molecule type" value="Genomic_DNA"/>
</dbReference>
<dbReference type="GO" id="GO:0006508">
    <property type="term" value="P:proteolysis"/>
    <property type="evidence" value="ECO:0007669"/>
    <property type="project" value="UniProtKB-KW"/>
</dbReference>
<gene>
    <name evidence="14" type="ORF">AMYX_20970</name>
</gene>
<dbReference type="GO" id="GO:0004222">
    <property type="term" value="F:metalloendopeptidase activity"/>
    <property type="evidence" value="ECO:0007669"/>
    <property type="project" value="InterPro"/>
</dbReference>
<reference evidence="15" key="1">
    <citation type="journal article" date="2020" name="Appl. Environ. Microbiol.">
        <title>Diazotrophic Anaeromyxobacter Isolates from Soils.</title>
        <authorList>
            <person name="Masuda Y."/>
            <person name="Yamanaka H."/>
            <person name="Xu Z.X."/>
            <person name="Shiratori Y."/>
            <person name="Aono T."/>
            <person name="Amachi S."/>
            <person name="Senoo K."/>
            <person name="Itoh H."/>
        </authorList>
    </citation>
    <scope>NUCLEOTIDE SEQUENCE [LARGE SCALE GENOMIC DNA]</scope>
    <source>
        <strain evidence="15">R267</strain>
    </source>
</reference>
<sequence>MAFDSSLQLPRERTLFKLGAVFSGLAWTALVVSIVGLLYGALIGLFVLAARALFLAHVRGNGVRVSERQLPEVHASVKAAAERLGLDGAPEVYVVQGGGALNAFATRLFSRRFVILLSDLLDQCQDPRQLDFLVGHEVGHLAAGHLRWSTFLLPFHLVPWLGAAYSRAREYTADRCGLRVAGDLEQAARALLVLAAGGRVASRADLGAFTAQHSETGGFWMAALELSATHPYLCKRVVALQQVSQAQASAGVRRHPLAWLVSPVVGGLAGGPAAAPLFAVAMIGILAAIAIPNFLRYQERARHGGQAAAVGEASAAGITAEERASLEWVKQVRLQIEQRERQNAKRAR</sequence>
<feature type="transmembrane region" description="Helical" evidence="12">
    <location>
        <begin position="20"/>
        <end position="49"/>
    </location>
</feature>
<keyword evidence="3 11" id="KW-0645">Protease</keyword>
<evidence type="ECO:0000256" key="3">
    <source>
        <dbReference type="ARBA" id="ARBA00022670"/>
    </source>
</evidence>
<organism evidence="14 15">
    <name type="scientific">Anaeromyxobacter diazotrophicus</name>
    <dbReference type="NCBI Taxonomy" id="2590199"/>
    <lineage>
        <taxon>Bacteria</taxon>
        <taxon>Pseudomonadati</taxon>
        <taxon>Myxococcota</taxon>
        <taxon>Myxococcia</taxon>
        <taxon>Myxococcales</taxon>
        <taxon>Cystobacterineae</taxon>
        <taxon>Anaeromyxobacteraceae</taxon>
        <taxon>Anaeromyxobacter</taxon>
    </lineage>
</organism>
<dbReference type="GO" id="GO:0005886">
    <property type="term" value="C:plasma membrane"/>
    <property type="evidence" value="ECO:0007669"/>
    <property type="project" value="UniProtKB-SubCell"/>
</dbReference>
<feature type="domain" description="Peptidase M48" evidence="13">
    <location>
        <begin position="69"/>
        <end position="151"/>
    </location>
</feature>
<dbReference type="PANTHER" id="PTHR43221">
    <property type="entry name" value="PROTEASE HTPX"/>
    <property type="match status" value="1"/>
</dbReference>
<evidence type="ECO:0000259" key="13">
    <source>
        <dbReference type="Pfam" id="PF01435"/>
    </source>
</evidence>
<dbReference type="AlphaFoldDB" id="A0A7I9VLR9"/>
<evidence type="ECO:0000256" key="8">
    <source>
        <dbReference type="ARBA" id="ARBA00022989"/>
    </source>
</evidence>
<keyword evidence="6 11" id="KW-0378">Hydrolase</keyword>
<comment type="cofactor">
    <cofactor evidence="11">
        <name>Zn(2+)</name>
        <dbReference type="ChEBI" id="CHEBI:29105"/>
    </cofactor>
    <text evidence="11">Binds 1 zinc ion per subunit.</text>
</comment>
<dbReference type="Pfam" id="PF01435">
    <property type="entry name" value="Peptidase_M48"/>
    <property type="match status" value="2"/>
</dbReference>
<evidence type="ECO:0000256" key="10">
    <source>
        <dbReference type="ARBA" id="ARBA00023136"/>
    </source>
</evidence>
<evidence type="ECO:0000256" key="4">
    <source>
        <dbReference type="ARBA" id="ARBA00022692"/>
    </source>
</evidence>
<comment type="similarity">
    <text evidence="11">Belongs to the peptidase M48 family.</text>
</comment>
<dbReference type="GO" id="GO:0046872">
    <property type="term" value="F:metal ion binding"/>
    <property type="evidence" value="ECO:0007669"/>
    <property type="project" value="UniProtKB-KW"/>
</dbReference>
<evidence type="ECO:0000256" key="1">
    <source>
        <dbReference type="ARBA" id="ARBA00004651"/>
    </source>
</evidence>
<keyword evidence="8 12" id="KW-1133">Transmembrane helix</keyword>
<comment type="caution">
    <text evidence="14">The sequence shown here is derived from an EMBL/GenBank/DDBJ whole genome shotgun (WGS) entry which is preliminary data.</text>
</comment>
<feature type="domain" description="Peptidase M48" evidence="13">
    <location>
        <begin position="159"/>
        <end position="242"/>
    </location>
</feature>
<dbReference type="InterPro" id="IPR001915">
    <property type="entry name" value="Peptidase_M48"/>
</dbReference>
<dbReference type="Gene3D" id="3.30.2010.10">
    <property type="entry name" value="Metalloproteases ('zincins'), catalytic domain"/>
    <property type="match status" value="1"/>
</dbReference>
<evidence type="ECO:0000313" key="15">
    <source>
        <dbReference type="Proteomes" id="UP000503640"/>
    </source>
</evidence>
<dbReference type="CDD" id="cd07325">
    <property type="entry name" value="M48_Ste24p_like"/>
    <property type="match status" value="1"/>
</dbReference>
<evidence type="ECO:0000313" key="14">
    <source>
        <dbReference type="EMBL" id="GEJ57356.1"/>
    </source>
</evidence>
<evidence type="ECO:0000256" key="11">
    <source>
        <dbReference type="RuleBase" id="RU003983"/>
    </source>
</evidence>
<keyword evidence="5" id="KW-0479">Metal-binding</keyword>
<proteinExistence type="inferred from homology"/>
<evidence type="ECO:0000256" key="2">
    <source>
        <dbReference type="ARBA" id="ARBA00022475"/>
    </source>
</evidence>
<keyword evidence="7 11" id="KW-0862">Zinc</keyword>
<keyword evidence="9 11" id="KW-0482">Metalloprotease</keyword>
<keyword evidence="2" id="KW-1003">Cell membrane</keyword>
<keyword evidence="4 12" id="KW-0812">Transmembrane</keyword>
<dbReference type="InterPro" id="IPR050083">
    <property type="entry name" value="HtpX_protease"/>
</dbReference>
<comment type="subcellular location">
    <subcellularLocation>
        <location evidence="1">Cell membrane</location>
        <topology evidence="1">Multi-pass membrane protein</topology>
    </subcellularLocation>
</comment>
<evidence type="ECO:0000256" key="5">
    <source>
        <dbReference type="ARBA" id="ARBA00022723"/>
    </source>
</evidence>
<evidence type="ECO:0000256" key="9">
    <source>
        <dbReference type="ARBA" id="ARBA00023049"/>
    </source>
</evidence>
<feature type="transmembrane region" description="Helical" evidence="12">
    <location>
        <begin position="277"/>
        <end position="295"/>
    </location>
</feature>
<protein>
    <recommendedName>
        <fullName evidence="13">Peptidase M48 domain-containing protein</fullName>
    </recommendedName>
</protein>
<name>A0A7I9VLR9_9BACT</name>
<dbReference type="Gene3D" id="3.30.700.10">
    <property type="entry name" value="Glycoprotein, Type 4 Pilin"/>
    <property type="match status" value="1"/>
</dbReference>
<dbReference type="Proteomes" id="UP000503640">
    <property type="component" value="Unassembled WGS sequence"/>
</dbReference>
<accession>A0A7I9VLR9</accession>